<name>A0A2W1BL62_HELAM</name>
<accession>A0A2W1BL62</accession>
<evidence type="ECO:0000313" key="2">
    <source>
        <dbReference type="Proteomes" id="UP000249218"/>
    </source>
</evidence>
<evidence type="ECO:0000313" key="1">
    <source>
        <dbReference type="EMBL" id="PZC72413.1"/>
    </source>
</evidence>
<dbReference type="EMBL" id="KZ150191">
    <property type="protein sequence ID" value="PZC72413.1"/>
    <property type="molecule type" value="Genomic_DNA"/>
</dbReference>
<dbReference type="AlphaFoldDB" id="A0A2W1BL62"/>
<sequence>MKSLVSADKIAGASDIRARSGPLPPCARRLGTPSSVASDLFRVSRLQPRSSLQRIQSRCVRRQRASPVSTAAADHIQQL</sequence>
<dbReference type="Proteomes" id="UP000249218">
    <property type="component" value="Unassembled WGS sequence"/>
</dbReference>
<organism evidence="1 2">
    <name type="scientific">Helicoverpa armigera</name>
    <name type="common">Cotton bollworm</name>
    <name type="synonym">Heliothis armigera</name>
    <dbReference type="NCBI Taxonomy" id="29058"/>
    <lineage>
        <taxon>Eukaryota</taxon>
        <taxon>Metazoa</taxon>
        <taxon>Ecdysozoa</taxon>
        <taxon>Arthropoda</taxon>
        <taxon>Hexapoda</taxon>
        <taxon>Insecta</taxon>
        <taxon>Pterygota</taxon>
        <taxon>Neoptera</taxon>
        <taxon>Endopterygota</taxon>
        <taxon>Lepidoptera</taxon>
        <taxon>Glossata</taxon>
        <taxon>Ditrysia</taxon>
        <taxon>Noctuoidea</taxon>
        <taxon>Noctuidae</taxon>
        <taxon>Heliothinae</taxon>
        <taxon>Helicoverpa</taxon>
    </lineage>
</organism>
<reference evidence="1 2" key="1">
    <citation type="journal article" date="2017" name="BMC Biol.">
        <title>Genomic innovations, transcriptional plasticity and gene loss underlying the evolution and divergence of two highly polyphagous and invasive Helicoverpa pest species.</title>
        <authorList>
            <person name="Pearce S.L."/>
            <person name="Clarke D.F."/>
            <person name="East P.D."/>
            <person name="Elfekih S."/>
            <person name="Gordon K.H."/>
            <person name="Jermiin L.S."/>
            <person name="McGaughran A."/>
            <person name="Oakeshott J.G."/>
            <person name="Papanikolaou A."/>
            <person name="Perera O.P."/>
            <person name="Rane R.V."/>
            <person name="Richards S."/>
            <person name="Tay W.T."/>
            <person name="Walsh T.K."/>
            <person name="Anderson A."/>
            <person name="Anderson C.J."/>
            <person name="Asgari S."/>
            <person name="Board P.G."/>
            <person name="Bretschneider A."/>
            <person name="Campbell P.M."/>
            <person name="Chertemps T."/>
            <person name="Christeller J.T."/>
            <person name="Coppin C.W."/>
            <person name="Downes S.J."/>
            <person name="Duan G."/>
            <person name="Farnsworth C.A."/>
            <person name="Good R.T."/>
            <person name="Han L.B."/>
            <person name="Han Y.C."/>
            <person name="Hatje K."/>
            <person name="Horne I."/>
            <person name="Huang Y.P."/>
            <person name="Hughes D.S."/>
            <person name="Jacquin-Joly E."/>
            <person name="James W."/>
            <person name="Jhangiani S."/>
            <person name="Kollmar M."/>
            <person name="Kuwar S.S."/>
            <person name="Li S."/>
            <person name="Liu N.Y."/>
            <person name="Maibeche M.T."/>
            <person name="Miller J.R."/>
            <person name="Montagne N."/>
            <person name="Perry T."/>
            <person name="Qu J."/>
            <person name="Song S.V."/>
            <person name="Sutton G.G."/>
            <person name="Vogel H."/>
            <person name="Walenz B.P."/>
            <person name="Xu W."/>
            <person name="Zhang H.J."/>
            <person name="Zou Z."/>
            <person name="Batterham P."/>
            <person name="Edwards O.R."/>
            <person name="Feyereisen R."/>
            <person name="Gibbs R.A."/>
            <person name="Heckel D.G."/>
            <person name="McGrath A."/>
            <person name="Robin C."/>
            <person name="Scherer S.E."/>
            <person name="Worley K.C."/>
            <person name="Wu Y.D."/>
        </authorList>
    </citation>
    <scope>NUCLEOTIDE SEQUENCE [LARGE SCALE GENOMIC DNA]</scope>
    <source>
        <strain evidence="1">Harm_GR_Male_#8</strain>
        <tissue evidence="1">Whole organism</tissue>
    </source>
</reference>
<protein>
    <submittedName>
        <fullName evidence="1">Uncharacterized protein</fullName>
    </submittedName>
</protein>
<proteinExistence type="predicted"/>
<keyword evidence="2" id="KW-1185">Reference proteome</keyword>
<gene>
    <name evidence="1" type="primary">HaOG211257</name>
    <name evidence="1" type="ORF">B5X24_HaOG211257</name>
</gene>